<reference evidence="2 3" key="1">
    <citation type="journal article" date="2012" name="Appl. Environ. Microbiol.">
        <title>Short-read sequencing for genomic analysis of the brown rot fungus Fibroporia radiculosa.</title>
        <authorList>
            <person name="Tang J.D."/>
            <person name="Perkins A.D."/>
            <person name="Sonstegard T.S."/>
            <person name="Schroeder S.G."/>
            <person name="Burgess S.C."/>
            <person name="Diehl S.V."/>
        </authorList>
    </citation>
    <scope>NUCLEOTIDE SEQUENCE [LARGE SCALE GENOMIC DNA]</scope>
    <source>
        <strain evidence="2 3">TFFH 294</strain>
    </source>
</reference>
<gene>
    <name evidence="2" type="ORF">FIBRA_07341</name>
</gene>
<evidence type="ECO:0000313" key="3">
    <source>
        <dbReference type="Proteomes" id="UP000006352"/>
    </source>
</evidence>
<feature type="domain" description="AB hydrolase-1" evidence="1">
    <location>
        <begin position="149"/>
        <end position="323"/>
    </location>
</feature>
<organism evidence="2 3">
    <name type="scientific">Fibroporia radiculosa</name>
    <dbReference type="NCBI Taxonomy" id="599839"/>
    <lineage>
        <taxon>Eukaryota</taxon>
        <taxon>Fungi</taxon>
        <taxon>Dikarya</taxon>
        <taxon>Basidiomycota</taxon>
        <taxon>Agaricomycotina</taxon>
        <taxon>Agaricomycetes</taxon>
        <taxon>Polyporales</taxon>
        <taxon>Fibroporiaceae</taxon>
        <taxon>Fibroporia</taxon>
    </lineage>
</organism>
<dbReference type="PANTHER" id="PTHR37471">
    <property type="entry name" value="UNNAMED PRODUCT"/>
    <property type="match status" value="1"/>
</dbReference>
<dbReference type="Pfam" id="PF12697">
    <property type="entry name" value="Abhydrolase_6"/>
    <property type="match status" value="1"/>
</dbReference>
<name>J4GE57_9APHY</name>
<dbReference type="GeneID" id="24100044"/>
<dbReference type="InterPro" id="IPR000073">
    <property type="entry name" value="AB_hydrolase_1"/>
</dbReference>
<dbReference type="EMBL" id="HE797180">
    <property type="protein sequence ID" value="CCM05133.1"/>
    <property type="molecule type" value="Genomic_DNA"/>
</dbReference>
<evidence type="ECO:0000313" key="2">
    <source>
        <dbReference type="EMBL" id="CCM05133.1"/>
    </source>
</evidence>
<dbReference type="InterPro" id="IPR029058">
    <property type="entry name" value="AB_hydrolase_fold"/>
</dbReference>
<evidence type="ECO:0000259" key="1">
    <source>
        <dbReference type="Pfam" id="PF12697"/>
    </source>
</evidence>
<dbReference type="AlphaFoldDB" id="J4GE57"/>
<dbReference type="SUPFAM" id="SSF53474">
    <property type="entry name" value="alpha/beta-Hydrolases"/>
    <property type="match status" value="1"/>
</dbReference>
<dbReference type="HOGENOM" id="CLU_027502_0_0_1"/>
<dbReference type="InParanoid" id="J4GE57"/>
<dbReference type="PANTHER" id="PTHR37471:SF1">
    <property type="entry name" value="AB HYDROLASE-1 DOMAIN-CONTAINING PROTEIN"/>
    <property type="match status" value="1"/>
</dbReference>
<dbReference type="Gene3D" id="3.40.50.1820">
    <property type="entry name" value="alpha/beta hydrolase"/>
    <property type="match status" value="1"/>
</dbReference>
<dbReference type="RefSeq" id="XP_012184416.1">
    <property type="nucleotide sequence ID" value="XM_012329026.1"/>
</dbReference>
<dbReference type="STRING" id="599839.J4GE57"/>
<accession>J4GE57</accession>
<dbReference type="Proteomes" id="UP000006352">
    <property type="component" value="Unassembled WGS sequence"/>
</dbReference>
<protein>
    <recommendedName>
        <fullName evidence="1">AB hydrolase-1 domain-containing protein</fullName>
    </recommendedName>
</protein>
<keyword evidence="3" id="KW-1185">Reference proteome</keyword>
<dbReference type="OrthoDB" id="6431331at2759"/>
<proteinExistence type="predicted"/>
<sequence>MATGWFFHSDSQFIKRENMKEWLMWAFFGSNYGDLRQEWVEELEGYLTRVEEYLGCKLEDGWSDTAKCMRSTLDPVVTVHRPLIWYTIVALVDTITCSTLLSHGFKHYDNQNPFASFPWRWVSLISRKSLHPDIAYWYRPHRSKTKQPIIFLHGIGIGLWPYVRFFFELLVEDPEVGIIAVENLAVSMRISQPPLPREVMLSVLLSILDHHNLPRIVLAAHSYGTVLAAHILRDPIFSKRVVSMLLVDPIPFLLYLPGVAHNFVYRQPRRASEWQLWYFASRDPDISRALSRHFFWVENVLWKEDLDGRENAVVLCGKDQIADADEVRRYLTGTNGSEFRWRKDGLEVLYYPHLDHSKEFDTSELRRPMVEILSRFVRSSGTRESIPNGYT</sequence>